<organism evidence="2">
    <name type="scientific">Thrips palmi</name>
    <name type="common">Melon thrips</name>
    <dbReference type="NCBI Taxonomy" id="161013"/>
    <lineage>
        <taxon>Eukaryota</taxon>
        <taxon>Metazoa</taxon>
        <taxon>Ecdysozoa</taxon>
        <taxon>Arthropoda</taxon>
        <taxon>Hexapoda</taxon>
        <taxon>Insecta</taxon>
        <taxon>Pterygota</taxon>
        <taxon>Neoptera</taxon>
        <taxon>Paraneoptera</taxon>
        <taxon>Thysanoptera</taxon>
        <taxon>Terebrantia</taxon>
        <taxon>Thripoidea</taxon>
        <taxon>Thripidae</taxon>
        <taxon>Thrips</taxon>
    </lineage>
</organism>
<dbReference type="Proteomes" id="UP000515158">
    <property type="component" value="Unplaced"/>
</dbReference>
<dbReference type="InParanoid" id="A0A6P8YTR6"/>
<dbReference type="GeneID" id="117645064"/>
<protein>
    <submittedName>
        <fullName evidence="2">Uncharacterized protein LOC117645064 isoform X1</fullName>
    </submittedName>
</protein>
<evidence type="ECO:0000313" key="1">
    <source>
        <dbReference type="Proteomes" id="UP000515158"/>
    </source>
</evidence>
<dbReference type="AlphaFoldDB" id="A0A6P8YTR6"/>
<keyword evidence="1" id="KW-1185">Reference proteome</keyword>
<gene>
    <name evidence="2" type="primary">LOC117645064</name>
</gene>
<accession>A0A6P8YTR6</accession>
<evidence type="ECO:0000313" key="2">
    <source>
        <dbReference type="RefSeq" id="XP_034240860.1"/>
    </source>
</evidence>
<proteinExistence type="predicted"/>
<dbReference type="RefSeq" id="XP_034240860.1">
    <property type="nucleotide sequence ID" value="XM_034384969.1"/>
</dbReference>
<reference evidence="2" key="1">
    <citation type="submission" date="2025-08" db="UniProtKB">
        <authorList>
            <consortium name="RefSeq"/>
        </authorList>
    </citation>
    <scope>IDENTIFICATION</scope>
    <source>
        <tissue evidence="2">Total insect</tissue>
    </source>
</reference>
<dbReference type="KEGG" id="tpal:117645064"/>
<name>A0A6P8YTR6_THRPL</name>
<dbReference type="OrthoDB" id="6332676at2759"/>
<sequence>MDPEKPCWHRSDPTFSQKVTLRKESEKVVKSCCLVDQTSVGDIQAVVQNEDIASVTLCHDSDEELLNSMIDNSCISNDGSAPETIDNVDDDYSNSSRPYVPFSIEEVSLVKTLSVWSNRNVRVIGTASPIENVDYNMWKLVSIGEEGGPFSISVDLRLVNFPSANCPIQIFGELQMLKNNTTPVILAKFFRDFSSVDIFYHNKSVEELKKYIPHFIDRRNSQTRMLDDSD</sequence>